<dbReference type="Proteomes" id="UP000663879">
    <property type="component" value="Unassembled WGS sequence"/>
</dbReference>
<organism evidence="2 3">
    <name type="scientific">Brachionus calyciflorus</name>
    <dbReference type="NCBI Taxonomy" id="104777"/>
    <lineage>
        <taxon>Eukaryota</taxon>
        <taxon>Metazoa</taxon>
        <taxon>Spiralia</taxon>
        <taxon>Gnathifera</taxon>
        <taxon>Rotifera</taxon>
        <taxon>Eurotatoria</taxon>
        <taxon>Monogononta</taxon>
        <taxon>Pseudotrocha</taxon>
        <taxon>Ploima</taxon>
        <taxon>Brachionidae</taxon>
        <taxon>Brachionus</taxon>
    </lineage>
</organism>
<accession>A0A813YRP9</accession>
<reference evidence="2" key="1">
    <citation type="submission" date="2021-02" db="EMBL/GenBank/DDBJ databases">
        <authorList>
            <person name="Nowell W R."/>
        </authorList>
    </citation>
    <scope>NUCLEOTIDE SEQUENCE</scope>
    <source>
        <strain evidence="2">Ploen Becks lab</strain>
    </source>
</reference>
<protein>
    <submittedName>
        <fullName evidence="2">Uncharacterized protein</fullName>
    </submittedName>
</protein>
<feature type="region of interest" description="Disordered" evidence="1">
    <location>
        <begin position="237"/>
        <end position="322"/>
    </location>
</feature>
<feature type="compositionally biased region" description="Basic and acidic residues" evidence="1">
    <location>
        <begin position="135"/>
        <end position="153"/>
    </location>
</feature>
<feature type="compositionally biased region" description="Low complexity" evidence="1">
    <location>
        <begin position="66"/>
        <end position="95"/>
    </location>
</feature>
<sequence>MNQNNHQNLGYPNYYQQPPPNGFYPYPPPGYQYPPPGPYPYPPYNPYQQPPPPPPQPGYPYPPPQYQYNNHQPPIHNHKNNYQSNRTYNRNNSSRYENRHKRRSRTRSRSRSRTRSRSRSRSSRYSSYNRRNNSRQRDNRQEDKTKEINHNYKEPSYTQTTLIPVYYKKDDKNPKLSIGTQKLLDLYTEFEDEILARSKIARLKANIPIEKTKIPDYRQLIMTTKFQKFSRCTCDKSSHHQCKNTSSSSGSSSSSESSSDESSGELSSSDTESETNEKVNEKKEVKVKQDKFEDIRSMELDRKQNHPERLHPELSFNEPDQTNEGPLCKCKLKNTKFGTRHQIYYGEKAIEPCDLNSNNHGRLHHYRMSITPFENFTCKHPTRIEFDRHDYIFEGYSIFSHEPIDNIPDCVVVIYNNEYKLNLVKEDMIENFTVKELMLLKEFLFIEIMELFDLKWKGFEVDEPACDRFHIMPRFCRPLPYNGKEILSPCEILKYFLSNNIPVINENENRDNWLPTDMKLLSIDHCSTQNFYG</sequence>
<gene>
    <name evidence="2" type="ORF">OXX778_LOCUS10765</name>
</gene>
<feature type="compositionally biased region" description="Basic and acidic residues" evidence="1">
    <location>
        <begin position="275"/>
        <end position="312"/>
    </location>
</feature>
<proteinExistence type="predicted"/>
<evidence type="ECO:0000313" key="2">
    <source>
        <dbReference type="EMBL" id="CAF0888118.1"/>
    </source>
</evidence>
<dbReference type="EMBL" id="CAJNOC010001749">
    <property type="protein sequence ID" value="CAF0888118.1"/>
    <property type="molecule type" value="Genomic_DNA"/>
</dbReference>
<name>A0A813YRP9_9BILA</name>
<evidence type="ECO:0000313" key="3">
    <source>
        <dbReference type="Proteomes" id="UP000663879"/>
    </source>
</evidence>
<feature type="region of interest" description="Disordered" evidence="1">
    <location>
        <begin position="1"/>
        <end position="154"/>
    </location>
</feature>
<evidence type="ECO:0000256" key="1">
    <source>
        <dbReference type="SAM" id="MobiDB-lite"/>
    </source>
</evidence>
<dbReference type="OrthoDB" id="67027at2759"/>
<feature type="compositionally biased region" description="Basic residues" evidence="1">
    <location>
        <begin position="98"/>
        <end position="122"/>
    </location>
</feature>
<feature type="compositionally biased region" description="Low complexity" evidence="1">
    <location>
        <begin position="245"/>
        <end position="257"/>
    </location>
</feature>
<keyword evidence="3" id="KW-1185">Reference proteome</keyword>
<comment type="caution">
    <text evidence="2">The sequence shown here is derived from an EMBL/GenBank/DDBJ whole genome shotgun (WGS) entry which is preliminary data.</text>
</comment>
<dbReference type="AlphaFoldDB" id="A0A813YRP9"/>
<feature type="compositionally biased region" description="Pro residues" evidence="1">
    <location>
        <begin position="17"/>
        <end position="65"/>
    </location>
</feature>